<organism evidence="2 3">
    <name type="scientific">Limobrevibacterium gyesilva</name>
    <dbReference type="NCBI Taxonomy" id="2991712"/>
    <lineage>
        <taxon>Bacteria</taxon>
        <taxon>Pseudomonadati</taxon>
        <taxon>Pseudomonadota</taxon>
        <taxon>Alphaproteobacteria</taxon>
        <taxon>Acetobacterales</taxon>
        <taxon>Acetobacteraceae</taxon>
        <taxon>Limobrevibacterium</taxon>
    </lineage>
</organism>
<dbReference type="GO" id="GO:0005829">
    <property type="term" value="C:cytosol"/>
    <property type="evidence" value="ECO:0007669"/>
    <property type="project" value="TreeGrafter"/>
</dbReference>
<dbReference type="EMBL" id="JAPDNT010000010">
    <property type="protein sequence ID" value="MCW3475610.1"/>
    <property type="molecule type" value="Genomic_DNA"/>
</dbReference>
<dbReference type="Proteomes" id="UP001165679">
    <property type="component" value="Unassembled WGS sequence"/>
</dbReference>
<dbReference type="PANTHER" id="PTHR11365:SF23">
    <property type="entry name" value="HYPOTHETICAL 5-OXOPROLINASE (EUROFUNG)-RELATED"/>
    <property type="match status" value="1"/>
</dbReference>
<dbReference type="RefSeq" id="WP_264714330.1">
    <property type="nucleotide sequence ID" value="NZ_JAPDNT010000010.1"/>
</dbReference>
<protein>
    <submittedName>
        <fullName evidence="2">Hydantoinase B/oxoprolinase family protein</fullName>
    </submittedName>
</protein>
<proteinExistence type="predicted"/>
<dbReference type="InterPro" id="IPR003692">
    <property type="entry name" value="Hydantoinase_B"/>
</dbReference>
<reference evidence="2" key="1">
    <citation type="submission" date="2022-09" db="EMBL/GenBank/DDBJ databases">
        <title>Rhodovastum sp. nov. RN2-1 isolated from soil in Seongnam, South Korea.</title>
        <authorList>
            <person name="Le N.T."/>
        </authorList>
    </citation>
    <scope>NUCLEOTIDE SEQUENCE</scope>
    <source>
        <strain evidence="2">RN2-1</strain>
    </source>
</reference>
<dbReference type="PANTHER" id="PTHR11365">
    <property type="entry name" value="5-OXOPROLINASE RELATED"/>
    <property type="match status" value="1"/>
</dbReference>
<dbReference type="InterPro" id="IPR045079">
    <property type="entry name" value="Oxoprolinase-like"/>
</dbReference>
<dbReference type="Pfam" id="PF02538">
    <property type="entry name" value="Hydantoinase_B"/>
    <property type="match status" value="1"/>
</dbReference>
<reference evidence="2" key="2">
    <citation type="submission" date="2022-10" db="EMBL/GenBank/DDBJ databases">
        <authorList>
            <person name="Trinh H.N."/>
        </authorList>
    </citation>
    <scope>NUCLEOTIDE SEQUENCE</scope>
    <source>
        <strain evidence="2">RN2-1</strain>
    </source>
</reference>
<sequence length="640" mass="67903">MDPVRTEVMRNRFAAIAEEASNVAYRTAYTTFVKQTQDYQVALASLDGEFFAYPMRAGVTSSVCQNVRGLVDEIGLDTLKPGDIVITNDPFSGDALCTHTMDIHLLRPVFRDGRIIAFAWAFIHASDIGGAVPGSISPTSYEVFQEGVRIRPALLYREGELNAQLWHFFADNSRIPELIWGDLQAMLAGLALLDTRMQELCARYGTAALRDSIADVIALSELKARQAIARLTDGSYEFSDYLEAYNGDGHIFLHARMTVAGDSLAVDFSGSDPQVRYALNFVTGERAHPFLCMPVINWIQTVEPTIPVTGGIIRPIRTHAPKGTLMNAEFPAAMGNRWVAVMRVYDAVLGCLNQALPGGLAAAGSGQAGIISVAAVDARTGRRHVSVVEPFIGGSGGRQGADGVDGIDQPVAFLRSAPAEVVEVETSLVLRSFRFEPGSAAPGRHRGGYAMRIELENRGLAATVTVRGLDRFRVQPWGVAGGACGSAASAVLNPGTPEERDIGKIDVLEMRRGDVLRMITPSGGGFGDPFTRDPALVLSEVADGLLTAEQARAQYGVAGDAEATAALRAGPRPPPGSFSLGPARTALEAKWPPAASMALATRAMAAPAALRAHILAALRADLACTDGSVTPAAVAAAPDP</sequence>
<name>A0AA42CI78_9PROT</name>
<comment type="caution">
    <text evidence="2">The sequence shown here is derived from an EMBL/GenBank/DDBJ whole genome shotgun (WGS) entry which is preliminary data.</text>
</comment>
<evidence type="ECO:0000259" key="1">
    <source>
        <dbReference type="Pfam" id="PF02538"/>
    </source>
</evidence>
<feature type="domain" description="Hydantoinase B/oxoprolinase" evidence="1">
    <location>
        <begin position="2"/>
        <end position="529"/>
    </location>
</feature>
<accession>A0AA42CI78</accession>
<evidence type="ECO:0000313" key="3">
    <source>
        <dbReference type="Proteomes" id="UP001165679"/>
    </source>
</evidence>
<dbReference type="GO" id="GO:0017168">
    <property type="term" value="F:5-oxoprolinase (ATP-hydrolyzing) activity"/>
    <property type="evidence" value="ECO:0007669"/>
    <property type="project" value="TreeGrafter"/>
</dbReference>
<evidence type="ECO:0000313" key="2">
    <source>
        <dbReference type="EMBL" id="MCW3475610.1"/>
    </source>
</evidence>
<dbReference type="GO" id="GO:0006749">
    <property type="term" value="P:glutathione metabolic process"/>
    <property type="evidence" value="ECO:0007669"/>
    <property type="project" value="TreeGrafter"/>
</dbReference>
<dbReference type="AlphaFoldDB" id="A0AA42CI78"/>
<keyword evidence="3" id="KW-1185">Reference proteome</keyword>
<gene>
    <name evidence="2" type="ORF">OL599_13580</name>
</gene>